<keyword evidence="1" id="KW-1133">Transmembrane helix</keyword>
<evidence type="ECO:0000256" key="1">
    <source>
        <dbReference type="SAM" id="Phobius"/>
    </source>
</evidence>
<dbReference type="AlphaFoldDB" id="A0A939IRH0"/>
<reference evidence="2" key="1">
    <citation type="submission" date="2021-03" db="EMBL/GenBank/DDBJ databases">
        <title>novel species isolated from a fishpond in China.</title>
        <authorList>
            <person name="Lu H."/>
            <person name="Cai Z."/>
        </authorList>
    </citation>
    <scope>NUCLEOTIDE SEQUENCE</scope>
    <source>
        <strain evidence="2">JCM 30855</strain>
    </source>
</reference>
<name>A0A939IRH0_9ALTE</name>
<organism evidence="2 3">
    <name type="scientific">Bowmanella dokdonensis</name>
    <dbReference type="NCBI Taxonomy" id="751969"/>
    <lineage>
        <taxon>Bacteria</taxon>
        <taxon>Pseudomonadati</taxon>
        <taxon>Pseudomonadota</taxon>
        <taxon>Gammaproteobacteria</taxon>
        <taxon>Alteromonadales</taxon>
        <taxon>Alteromonadaceae</taxon>
        <taxon>Bowmanella</taxon>
    </lineage>
</organism>
<feature type="transmembrane region" description="Helical" evidence="1">
    <location>
        <begin position="56"/>
        <end position="76"/>
    </location>
</feature>
<evidence type="ECO:0000313" key="2">
    <source>
        <dbReference type="EMBL" id="MBN7826094.1"/>
    </source>
</evidence>
<comment type="caution">
    <text evidence="2">The sequence shown here is derived from an EMBL/GenBank/DDBJ whole genome shotgun (WGS) entry which is preliminary data.</text>
</comment>
<keyword evidence="3" id="KW-1185">Reference proteome</keyword>
<proteinExistence type="predicted"/>
<dbReference type="Proteomes" id="UP000664654">
    <property type="component" value="Unassembled WGS sequence"/>
</dbReference>
<protein>
    <submittedName>
        <fullName evidence="2">Uncharacterized protein</fullName>
    </submittedName>
</protein>
<sequence length="79" mass="8439">MELGETEQMDAAKQAMQNVTDNVLLFVVVLVGLYAVSGALTLAMEKGLGVSRTLRSAIWALLFIGSLYLVVTNGLLPRG</sequence>
<dbReference type="EMBL" id="JAFKCV010000006">
    <property type="protein sequence ID" value="MBN7826094.1"/>
    <property type="molecule type" value="Genomic_DNA"/>
</dbReference>
<evidence type="ECO:0000313" key="3">
    <source>
        <dbReference type="Proteomes" id="UP000664654"/>
    </source>
</evidence>
<gene>
    <name evidence="2" type="ORF">J0A66_12725</name>
</gene>
<keyword evidence="1" id="KW-0472">Membrane</keyword>
<accession>A0A939IRH0</accession>
<keyword evidence="1" id="KW-0812">Transmembrane</keyword>
<feature type="transmembrane region" description="Helical" evidence="1">
    <location>
        <begin position="23"/>
        <end position="44"/>
    </location>
</feature>
<dbReference type="RefSeq" id="WP_206574197.1">
    <property type="nucleotide sequence ID" value="NZ_JAFKCV010000006.1"/>
</dbReference>